<protein>
    <submittedName>
        <fullName evidence="1">Uncharacterized protein</fullName>
    </submittedName>
</protein>
<dbReference type="EMBL" id="FWFK01000011">
    <property type="protein sequence ID" value="SLN74743.1"/>
    <property type="molecule type" value="Genomic_DNA"/>
</dbReference>
<reference evidence="1 2" key="1">
    <citation type="submission" date="2017-03" db="EMBL/GenBank/DDBJ databases">
        <authorList>
            <person name="Afonso C.L."/>
            <person name="Miller P.J."/>
            <person name="Scott M.A."/>
            <person name="Spackman E."/>
            <person name="Goraichik I."/>
            <person name="Dimitrov K.M."/>
            <person name="Suarez D.L."/>
            <person name="Swayne D.E."/>
        </authorList>
    </citation>
    <scope>NUCLEOTIDE SEQUENCE [LARGE SCALE GENOMIC DNA]</scope>
    <source>
        <strain evidence="1 2">CECT 8625</strain>
    </source>
</reference>
<sequence>MKRPIKRAQAQRISLPAPIQGIVESQPAAAKGPLTAEWMENFLPTQRGLQVRGGTQEFADVTDPVKTLFTFKSGTLNKIYAATADTVYDITTTETSVVSSLTSGDWSAQQIGVSGGDYLVIVNGEDEGRIYDGTSWSSLSVTGVTTSDLSDVWLYRNRLFFIEKDSLKVWYLSAGSIAGTASDTTLAGIFRRGGSLLMGSTWSLDSGDGIDDKCVFISTQGEVAVYSGSDPSDATTWALEGRYDIGKPIGKRATMQAGGDLLVATVDGIVPISQAIQKDPAALSLAAVSRPIKATWSDEVRQSDEDVELHKWTKENLMLTVFPSSSRMLTANLQTGAWAFQTGWVGTCATIFQDEAYVGREDGKVIQINVGGFDLEDSFTARVCYSFSDLGDPTQYKAATMARGAFYADADFLAKYEVSVDYNVSFAAAPNISAVNTSDLIWGTGVWGTNTWARNVGDPRRGVVGLWSSVAATGYAIAPVVQISSGSSIKLPVELVAVDVLLEAGGRAS</sequence>
<organism evidence="1 2">
    <name type="scientific">Roseivivax jejudonensis</name>
    <dbReference type="NCBI Taxonomy" id="1529041"/>
    <lineage>
        <taxon>Bacteria</taxon>
        <taxon>Pseudomonadati</taxon>
        <taxon>Pseudomonadota</taxon>
        <taxon>Alphaproteobacteria</taxon>
        <taxon>Rhodobacterales</taxon>
        <taxon>Roseobacteraceae</taxon>
        <taxon>Roseivivax</taxon>
    </lineage>
</organism>
<evidence type="ECO:0000313" key="2">
    <source>
        <dbReference type="Proteomes" id="UP000193570"/>
    </source>
</evidence>
<dbReference type="OrthoDB" id="7223544at2"/>
<dbReference type="Proteomes" id="UP000193570">
    <property type="component" value="Unassembled WGS sequence"/>
</dbReference>
<dbReference type="AlphaFoldDB" id="A0A1X7AAT5"/>
<proteinExistence type="predicted"/>
<keyword evidence="2" id="KW-1185">Reference proteome</keyword>
<accession>A0A1X7AAT5</accession>
<dbReference type="RefSeq" id="WP_085793740.1">
    <property type="nucleotide sequence ID" value="NZ_FWFK01000011.1"/>
</dbReference>
<evidence type="ECO:0000313" key="1">
    <source>
        <dbReference type="EMBL" id="SLN74743.1"/>
    </source>
</evidence>
<gene>
    <name evidence="1" type="ORF">ROJ8625_04093</name>
</gene>
<name>A0A1X7AAT5_9RHOB</name>